<dbReference type="Proteomes" id="UP000544054">
    <property type="component" value="Unassembled WGS sequence"/>
</dbReference>
<organism evidence="1 2">
    <name type="scientific">Chryseobacterium antibioticum</name>
    <dbReference type="NCBI Taxonomy" id="2728847"/>
    <lineage>
        <taxon>Bacteria</taxon>
        <taxon>Pseudomonadati</taxon>
        <taxon>Bacteroidota</taxon>
        <taxon>Flavobacteriia</taxon>
        <taxon>Flavobacteriales</taxon>
        <taxon>Weeksellaceae</taxon>
        <taxon>Chryseobacterium group</taxon>
        <taxon>Chryseobacterium</taxon>
    </lineage>
</organism>
<protein>
    <submittedName>
        <fullName evidence="1">Uncharacterized protein</fullName>
    </submittedName>
</protein>
<accession>A0A7Y0AL61</accession>
<dbReference type="RefSeq" id="WP_169233873.1">
    <property type="nucleotide sequence ID" value="NZ_JABBGI010000006.1"/>
</dbReference>
<gene>
    <name evidence="1" type="ORF">HHL23_05835</name>
</gene>
<comment type="caution">
    <text evidence="1">The sequence shown here is derived from an EMBL/GenBank/DDBJ whole genome shotgun (WGS) entry which is preliminary data.</text>
</comment>
<evidence type="ECO:0000313" key="2">
    <source>
        <dbReference type="Proteomes" id="UP000544054"/>
    </source>
</evidence>
<name>A0A7Y0AL61_9FLAO</name>
<dbReference type="EMBL" id="JABBGI010000006">
    <property type="protein sequence ID" value="NML69311.1"/>
    <property type="molecule type" value="Genomic_DNA"/>
</dbReference>
<sequence length="115" mass="13482">MMRLPWPNQDMLKNTKYAVGIVTSAYYTERGRSGNDFKFMYDGGHIIESKADDEFTKGRKYLVAFDSINIENGVILLEKYDITDSLIHHRIYPKYTMYDETWSLINILLSMIKVI</sequence>
<reference evidence="1 2" key="1">
    <citation type="submission" date="2020-04" db="EMBL/GenBank/DDBJ databases">
        <title>Chryseobacterium sp. RP-3-3 sp. nov., isolated from Jeju soil.</title>
        <authorList>
            <person name="Dahal R.H."/>
        </authorList>
    </citation>
    <scope>NUCLEOTIDE SEQUENCE [LARGE SCALE GENOMIC DNA]</scope>
    <source>
        <strain evidence="1 2">RP-3-3</strain>
    </source>
</reference>
<keyword evidence="2" id="KW-1185">Reference proteome</keyword>
<proteinExistence type="predicted"/>
<evidence type="ECO:0000313" key="1">
    <source>
        <dbReference type="EMBL" id="NML69311.1"/>
    </source>
</evidence>
<dbReference type="AlphaFoldDB" id="A0A7Y0AL61"/>